<dbReference type="InterPro" id="IPR013103">
    <property type="entry name" value="RVT_2"/>
</dbReference>
<evidence type="ECO:0000259" key="9">
    <source>
        <dbReference type="PROSITE" id="PS50994"/>
    </source>
</evidence>
<reference evidence="10" key="1">
    <citation type="journal article" date="2019" name="Sci. Rep.">
        <title>Draft genome of Tanacetum cinerariifolium, the natural source of mosquito coil.</title>
        <authorList>
            <person name="Yamashiro T."/>
            <person name="Shiraishi A."/>
            <person name="Satake H."/>
            <person name="Nakayama K."/>
        </authorList>
    </citation>
    <scope>NUCLEOTIDE SEQUENCE</scope>
</reference>
<keyword evidence="3" id="KW-0540">Nuclease</keyword>
<gene>
    <name evidence="10" type="ORF">Tci_014573</name>
</gene>
<dbReference type="Gene3D" id="3.30.420.10">
    <property type="entry name" value="Ribonuclease H-like superfamily/Ribonuclease H"/>
    <property type="match status" value="1"/>
</dbReference>
<dbReference type="PANTHER" id="PTHR35046:SF26">
    <property type="entry name" value="RNA-DIRECTED DNA POLYMERASE"/>
    <property type="match status" value="1"/>
</dbReference>
<keyword evidence="4" id="KW-0255">Endonuclease</keyword>
<dbReference type="InterPro" id="IPR043502">
    <property type="entry name" value="DNA/RNA_pol_sf"/>
</dbReference>
<dbReference type="GO" id="GO:0015074">
    <property type="term" value="P:DNA integration"/>
    <property type="evidence" value="ECO:0007669"/>
    <property type="project" value="InterPro"/>
</dbReference>
<dbReference type="Gene3D" id="1.10.340.70">
    <property type="match status" value="1"/>
</dbReference>
<evidence type="ECO:0000256" key="1">
    <source>
        <dbReference type="ARBA" id="ARBA00022679"/>
    </source>
</evidence>
<protein>
    <submittedName>
        <fullName evidence="10">RNA-directed DNA polymerase</fullName>
    </submittedName>
</protein>
<dbReference type="Gene3D" id="3.30.70.270">
    <property type="match status" value="1"/>
</dbReference>
<evidence type="ECO:0000313" key="10">
    <source>
        <dbReference type="EMBL" id="GEU42595.1"/>
    </source>
</evidence>
<keyword evidence="2" id="KW-0548">Nucleotidyltransferase</keyword>
<evidence type="ECO:0000256" key="5">
    <source>
        <dbReference type="ARBA" id="ARBA00022801"/>
    </source>
</evidence>
<dbReference type="SUPFAM" id="SSF53098">
    <property type="entry name" value="Ribonuclease H-like"/>
    <property type="match status" value="1"/>
</dbReference>
<evidence type="ECO:0000256" key="7">
    <source>
        <dbReference type="PROSITE-ProRule" id="PRU00047"/>
    </source>
</evidence>
<evidence type="ECO:0000256" key="4">
    <source>
        <dbReference type="ARBA" id="ARBA00022759"/>
    </source>
</evidence>
<dbReference type="Pfam" id="PF24626">
    <property type="entry name" value="SH3_Tf2-1"/>
    <property type="match status" value="1"/>
</dbReference>
<sequence length="1407" mass="161622">MVERNHGENLICIFVGRGNEPDPYDVKITSLKQRIQELEFLQLQQDSPTEEETESEPIIWDTGDEEEEYPFVNNCPSFQEEPIVLMEEESCHVYDTDNNKEESMSVYDTDIEDVIREEEGFVGKGEIGDTGKVRDDPIRSLGLKIKIPEFTAKVHLGDFIDWFSIVERVFDVRDIPNKLKVKIVAINLRQHASLWWNHLKKKNRLSYDFLGVFKPEIADNVSVQPYWTYMNVCRLALKVEKHIKEKNKGSTSHFTSRFTLPTRTPSPIAPKTAPKATTPTTSAACTTREHVDNAPHCYKCGGLGNYARDCPNLKTLAFVPNDACSIYYIDAEPKLDEPGDELVYLDRGEALVIQKVLNVVVSKFVDDNSSYKDKVWCEVILMDAAHILLGRPWQFDRKTKHDGFQNTYSFKKDGVNITLVPFDFCQTQAEGSNLFMKKTGFEGLMKTSPCVFTLVVVEENEIISEASLQVQPLLREFADVISDDIPPGLPAMRDIQHCIDFILGFAIPNRPAYRMNLKEFTELQRQVTELIYTVIPFFSKIDLRSGYHEIRMQPGDEWKTAFKTQDGLYEWMVMPFRLSNAPSTFVRLKNQVECDASGVGIGGVISQNQRQIAFFSEKLNDAKRKYSTYDKEFYVIVRSLNTWRHYLLSNKFVLFSEHGALNFINGQHKLKPYHAKWVGFIQAFSFVIRHKVGSDNQVADALSPRHSLITTMQIQVQGFDSFCRLYCDDPDFREIWSKCDNGPFQQFSKLDGYFFKGGLAGHFGRDKTLALFREQFYWPKMERDVNRLLERCRTCHITKTHSSNAGLYTPLSIPVAPWEDVSLDFVLGLPRTQRVKDSVMVVVDQFSKMDHFVPCLKTFDASQVVRLYFAKIVKLHGVPKTLSSDRDVKFVSFLAKSFARLIGDNAKQWDLILPQAEFAYNRSVNRTTGKSPFEVVYGRNPITPLDLVPIPEVGQFSEEGADQSEQIKELHRLIQEQIIQHNKQYKEHADKHRKQVLYREGDLVWIYLRKERFSARRFRKLKPRGDGPFRVLKKINDNTYKIELHGHYNVSAMFNVADLSPYKGDSDDEPNSGLSLFQEGEDYADAVNERINAQGELFTLALVYVNEILLTGNSTQNIKDTKLALDTKFTIKYLGLARYFLGIELCDTKSGTYLHQRKYVLDFLKDARLTAAKHTPFPLPQNIKLSFDKGALISAPESYRRFVGRILYLSMTRPDISYVVQHLSQFVSSPKEPHLQVATHLLRYLKNSTNKGLFYPVQSNLRVAGFSDADWASCLMTRKSLTSYCIFLRHSLMSWKTKKQATVFRSSIEAEYKSMAATTCELVWMTYLLKDLHIHVQVPITLFCDNRAAQQIAVNRCYHERTKVLDIDSHFTSDKVQECFLQTTYIPTHLQLADIMTKALGDAQHSS</sequence>
<keyword evidence="6 10" id="KW-0695">RNA-directed DNA polymerase</keyword>
<dbReference type="InterPro" id="IPR012337">
    <property type="entry name" value="RNaseH-like_sf"/>
</dbReference>
<dbReference type="PROSITE" id="PS50158">
    <property type="entry name" value="ZF_CCHC"/>
    <property type="match status" value="1"/>
</dbReference>
<dbReference type="GO" id="GO:0016787">
    <property type="term" value="F:hydrolase activity"/>
    <property type="evidence" value="ECO:0007669"/>
    <property type="project" value="UniProtKB-KW"/>
</dbReference>
<dbReference type="EMBL" id="BKCJ010001591">
    <property type="protein sequence ID" value="GEU42595.1"/>
    <property type="molecule type" value="Genomic_DNA"/>
</dbReference>
<organism evidence="10">
    <name type="scientific">Tanacetum cinerariifolium</name>
    <name type="common">Dalmatian daisy</name>
    <name type="synonym">Chrysanthemum cinerariifolium</name>
    <dbReference type="NCBI Taxonomy" id="118510"/>
    <lineage>
        <taxon>Eukaryota</taxon>
        <taxon>Viridiplantae</taxon>
        <taxon>Streptophyta</taxon>
        <taxon>Embryophyta</taxon>
        <taxon>Tracheophyta</taxon>
        <taxon>Spermatophyta</taxon>
        <taxon>Magnoliopsida</taxon>
        <taxon>eudicotyledons</taxon>
        <taxon>Gunneridae</taxon>
        <taxon>Pentapetalae</taxon>
        <taxon>asterids</taxon>
        <taxon>campanulids</taxon>
        <taxon>Asterales</taxon>
        <taxon>Asteraceae</taxon>
        <taxon>Asteroideae</taxon>
        <taxon>Anthemideae</taxon>
        <taxon>Anthemidinae</taxon>
        <taxon>Tanacetum</taxon>
    </lineage>
</organism>
<dbReference type="Pfam" id="PF17921">
    <property type="entry name" value="Integrase_H2C2"/>
    <property type="match status" value="1"/>
</dbReference>
<comment type="caution">
    <text evidence="10">The sequence shown here is derived from an EMBL/GenBank/DDBJ whole genome shotgun (WGS) entry which is preliminary data.</text>
</comment>
<dbReference type="InterPro" id="IPR001878">
    <property type="entry name" value="Znf_CCHC"/>
</dbReference>
<dbReference type="GO" id="GO:0008270">
    <property type="term" value="F:zinc ion binding"/>
    <property type="evidence" value="ECO:0007669"/>
    <property type="project" value="UniProtKB-KW"/>
</dbReference>
<dbReference type="GO" id="GO:0003964">
    <property type="term" value="F:RNA-directed DNA polymerase activity"/>
    <property type="evidence" value="ECO:0007669"/>
    <property type="project" value="UniProtKB-KW"/>
</dbReference>
<keyword evidence="7" id="KW-0862">Zinc</keyword>
<evidence type="ECO:0000256" key="2">
    <source>
        <dbReference type="ARBA" id="ARBA00022695"/>
    </source>
</evidence>
<evidence type="ECO:0000256" key="6">
    <source>
        <dbReference type="ARBA" id="ARBA00022918"/>
    </source>
</evidence>
<dbReference type="InterPro" id="IPR036397">
    <property type="entry name" value="RNaseH_sf"/>
</dbReference>
<dbReference type="SUPFAM" id="SSF56672">
    <property type="entry name" value="DNA/RNA polymerases"/>
    <property type="match status" value="2"/>
</dbReference>
<keyword evidence="7" id="KW-0479">Metal-binding</keyword>
<dbReference type="GO" id="GO:0003676">
    <property type="term" value="F:nucleic acid binding"/>
    <property type="evidence" value="ECO:0007669"/>
    <property type="project" value="InterPro"/>
</dbReference>
<keyword evidence="1" id="KW-0808">Transferase</keyword>
<dbReference type="PROSITE" id="PS50994">
    <property type="entry name" value="INTEGRASE"/>
    <property type="match status" value="1"/>
</dbReference>
<dbReference type="PANTHER" id="PTHR35046">
    <property type="entry name" value="ZINC KNUCKLE (CCHC-TYPE) FAMILY PROTEIN"/>
    <property type="match status" value="1"/>
</dbReference>
<dbReference type="CDD" id="cd09272">
    <property type="entry name" value="RNase_HI_RT_Ty1"/>
    <property type="match status" value="1"/>
</dbReference>
<keyword evidence="7" id="KW-0863">Zinc-finger</keyword>
<dbReference type="Pfam" id="PF17917">
    <property type="entry name" value="RT_RNaseH"/>
    <property type="match status" value="1"/>
</dbReference>
<dbReference type="InterPro" id="IPR041373">
    <property type="entry name" value="RT_RNaseH"/>
</dbReference>
<dbReference type="Gene3D" id="3.10.10.10">
    <property type="entry name" value="HIV Type 1 Reverse Transcriptase, subunit A, domain 1"/>
    <property type="match status" value="1"/>
</dbReference>
<dbReference type="InterPro" id="IPR001584">
    <property type="entry name" value="Integrase_cat-core"/>
</dbReference>
<feature type="domain" description="CCHC-type" evidence="8">
    <location>
        <begin position="297"/>
        <end position="312"/>
    </location>
</feature>
<accession>A0A6L2K3G8</accession>
<dbReference type="Pfam" id="PF07727">
    <property type="entry name" value="RVT_2"/>
    <property type="match status" value="1"/>
</dbReference>
<keyword evidence="5" id="KW-0378">Hydrolase</keyword>
<evidence type="ECO:0000256" key="3">
    <source>
        <dbReference type="ARBA" id="ARBA00022722"/>
    </source>
</evidence>
<dbReference type="GO" id="GO:0004519">
    <property type="term" value="F:endonuclease activity"/>
    <property type="evidence" value="ECO:0007669"/>
    <property type="project" value="UniProtKB-KW"/>
</dbReference>
<dbReference type="InterPro" id="IPR043128">
    <property type="entry name" value="Rev_trsase/Diguanyl_cyclase"/>
</dbReference>
<proteinExistence type="predicted"/>
<dbReference type="CDD" id="cd09274">
    <property type="entry name" value="RNase_HI_RT_Ty3"/>
    <property type="match status" value="1"/>
</dbReference>
<name>A0A6L2K3G8_TANCI</name>
<dbReference type="InterPro" id="IPR056924">
    <property type="entry name" value="SH3_Tf2-1"/>
</dbReference>
<evidence type="ECO:0000259" key="8">
    <source>
        <dbReference type="PROSITE" id="PS50158"/>
    </source>
</evidence>
<dbReference type="InterPro" id="IPR041588">
    <property type="entry name" value="Integrase_H2C2"/>
</dbReference>
<feature type="domain" description="Integrase catalytic" evidence="9">
    <location>
        <begin position="813"/>
        <end position="902"/>
    </location>
</feature>